<evidence type="ECO:0000313" key="2">
    <source>
        <dbReference type="EMBL" id="AVN58438.1"/>
    </source>
</evidence>
<dbReference type="AlphaFoldDB" id="A0A343VRB4"/>
<reference evidence="2" key="1">
    <citation type="journal article" date="2018" name="Front. Microbiol.">
        <title>Beyond the Limits: tRNA Array Units in Mycobacterium Genomes.</title>
        <authorList>
            <person name="Morgado S.M."/>
            <person name="Vicente A.C."/>
        </authorList>
    </citation>
    <scope>NUCLEOTIDE SEQUENCE</scope>
    <source>
        <strain evidence="2">CBMA 213</strain>
        <plasmid evidence="2">pCBMA213_1</plasmid>
    </source>
</reference>
<dbReference type="RefSeq" id="WP_155921892.1">
    <property type="nucleotide sequence ID" value="NZ_MF600313.1"/>
</dbReference>
<organism evidence="2">
    <name type="scientific">Mycolicibacterium sp. CBMA 213</name>
    <dbReference type="NCBI Taxonomy" id="1968788"/>
    <lineage>
        <taxon>Bacteria</taxon>
        <taxon>Bacillati</taxon>
        <taxon>Actinomycetota</taxon>
        <taxon>Actinomycetes</taxon>
        <taxon>Mycobacteriales</taxon>
        <taxon>Mycobacteriaceae</taxon>
        <taxon>Mycolicibacterium</taxon>
    </lineage>
</organism>
<geneLocation type="plasmid" evidence="2">
    <name>pCBMA213_1</name>
</geneLocation>
<proteinExistence type="predicted"/>
<keyword evidence="2" id="KW-0614">Plasmid</keyword>
<name>A0A343VRB4_9MYCO</name>
<feature type="region of interest" description="Disordered" evidence="1">
    <location>
        <begin position="226"/>
        <end position="245"/>
    </location>
</feature>
<evidence type="ECO:0000256" key="1">
    <source>
        <dbReference type="SAM" id="MobiDB-lite"/>
    </source>
</evidence>
<sequence>MTAATTDTVMLFRPRIRYTSTGESQVDAMMTWRADLELGYLDEYGNEWNSPPVVGGHAEFVIINIGQHPIADLLDSLPHNTAHFADLFEDEDVAPAVQDQFPDAPFNRVLIVRLVEIAEPLRGNALGAWLVTELVERIASPTDTLVLLHPNPEGPEPTKTAERAAARSLTRYGKQFGLTPIKHHPEFLGAATAYGHLSRARDVLRALENTVFPVPRSVIGIESPAEPRHTVVSEPAPAGLRLVRN</sequence>
<gene>
    <name evidence="2" type="ORF">B5P44_p00143</name>
</gene>
<accession>A0A343VRB4</accession>
<dbReference type="EMBL" id="MF600313">
    <property type="protein sequence ID" value="AVN58438.1"/>
    <property type="molecule type" value="Genomic_DNA"/>
</dbReference>
<protein>
    <submittedName>
        <fullName evidence="2">Uncharacterized protein</fullName>
    </submittedName>
</protein>